<reference evidence="6" key="1">
    <citation type="submission" date="2025-08" db="UniProtKB">
        <authorList>
            <consortium name="Ensembl"/>
        </authorList>
    </citation>
    <scope>IDENTIFICATION</scope>
</reference>
<dbReference type="InterPro" id="IPR015926">
    <property type="entry name" value="Cytolysin/lectin"/>
</dbReference>
<dbReference type="GO" id="GO:0044218">
    <property type="term" value="C:other organism cell membrane"/>
    <property type="evidence" value="ECO:0007669"/>
    <property type="project" value="UniProtKB-KW"/>
</dbReference>
<name>A0A3Q2ZJ33_KRYMA</name>
<evidence type="ECO:0000256" key="3">
    <source>
        <dbReference type="ARBA" id="ARBA00022537"/>
    </source>
</evidence>
<dbReference type="Gene3D" id="2.60.270.20">
    <property type="entry name" value="Cytolysin/lectin"/>
    <property type="match status" value="1"/>
</dbReference>
<evidence type="ECO:0000313" key="7">
    <source>
        <dbReference type="Proteomes" id="UP000264800"/>
    </source>
</evidence>
<dbReference type="AlphaFoldDB" id="A0A3Q2ZJ33"/>
<evidence type="ECO:0000256" key="4">
    <source>
        <dbReference type="ARBA" id="ARBA00023298"/>
    </source>
</evidence>
<keyword evidence="4" id="KW-1053">Target membrane</keyword>
<protein>
    <submittedName>
        <fullName evidence="6">Uncharacterized protein</fullName>
    </submittedName>
</protein>
<dbReference type="PANTHER" id="PTHR40388:SF1">
    <property type="entry name" value="BRYOPORIN"/>
    <property type="match status" value="1"/>
</dbReference>
<dbReference type="PANTHER" id="PTHR40388">
    <property type="entry name" value="BRYOPORIN"/>
    <property type="match status" value="1"/>
</dbReference>
<accession>A0A3Q2ZJ33</accession>
<keyword evidence="5" id="KW-0166">Nematocyst</keyword>
<dbReference type="Ensembl" id="ENSKMAT00000002866.1">
    <property type="protein sequence ID" value="ENSKMAP00000002810.1"/>
    <property type="gene ID" value="ENSKMAG00000002162.1"/>
</dbReference>
<reference evidence="6" key="2">
    <citation type="submission" date="2025-09" db="UniProtKB">
        <authorList>
            <consortium name="Ensembl"/>
        </authorList>
    </citation>
    <scope>IDENTIFICATION</scope>
</reference>
<dbReference type="InterPro" id="IPR050677">
    <property type="entry name" value="Actinoporin_PFT"/>
</dbReference>
<organism evidence="6 7">
    <name type="scientific">Kryptolebias marmoratus</name>
    <name type="common">Mangrove killifish</name>
    <name type="synonym">Rivulus marmoratus</name>
    <dbReference type="NCBI Taxonomy" id="37003"/>
    <lineage>
        <taxon>Eukaryota</taxon>
        <taxon>Metazoa</taxon>
        <taxon>Chordata</taxon>
        <taxon>Craniata</taxon>
        <taxon>Vertebrata</taxon>
        <taxon>Euteleostomi</taxon>
        <taxon>Actinopterygii</taxon>
        <taxon>Neopterygii</taxon>
        <taxon>Teleostei</taxon>
        <taxon>Neoteleostei</taxon>
        <taxon>Acanthomorphata</taxon>
        <taxon>Ovalentaria</taxon>
        <taxon>Atherinomorphae</taxon>
        <taxon>Cyprinodontiformes</taxon>
        <taxon>Rivulidae</taxon>
        <taxon>Kryptolebias</taxon>
    </lineage>
</organism>
<dbReference type="GeneTree" id="ENSGT00940000164286"/>
<dbReference type="OMA" id="NTAINIY"/>
<proteinExistence type="predicted"/>
<dbReference type="SUPFAM" id="SSF63724">
    <property type="entry name" value="Cytolysin/lectin"/>
    <property type="match status" value="1"/>
</dbReference>
<sequence length="191" mass="21196">MEIMEIINLGADLLQTTIGISEAMSKLSPHRQCIIHIINLTKCYVLQNPRIYLCRGRCVDPPPPIILPSSSGSAAFAKTPRTGRGFFGVFKYDLLNRSTQKATEQVAVLFRVPHNIRLKANEFAVGVFDISRECNSHLYTEMSTKVDTTFIKGQAKGPSLTHTGQNVTIRATMSDCSAPVIKVHMSNRDEM</sequence>
<evidence type="ECO:0000256" key="1">
    <source>
        <dbReference type="ARBA" id="ARBA00004175"/>
    </source>
</evidence>
<evidence type="ECO:0000256" key="2">
    <source>
        <dbReference type="ARBA" id="ARBA00004532"/>
    </source>
</evidence>
<keyword evidence="7" id="KW-1185">Reference proteome</keyword>
<keyword evidence="4" id="KW-0472">Membrane</keyword>
<evidence type="ECO:0000256" key="5">
    <source>
        <dbReference type="ARBA" id="ARBA00023331"/>
    </source>
</evidence>
<comment type="subcellular location">
    <subcellularLocation>
        <location evidence="2">Nematocyst</location>
    </subcellularLocation>
    <subcellularLocation>
        <location evidence="1">Target cell membrane</location>
    </subcellularLocation>
</comment>
<dbReference type="GO" id="GO:0042151">
    <property type="term" value="C:nematocyst"/>
    <property type="evidence" value="ECO:0007669"/>
    <property type="project" value="UniProtKB-SubCell"/>
</dbReference>
<keyword evidence="3" id="KW-1052">Target cell membrane</keyword>
<dbReference type="Proteomes" id="UP000264800">
    <property type="component" value="Unplaced"/>
</dbReference>
<evidence type="ECO:0000313" key="6">
    <source>
        <dbReference type="Ensembl" id="ENSKMAP00000002810.1"/>
    </source>
</evidence>